<evidence type="ECO:0000256" key="1">
    <source>
        <dbReference type="ARBA" id="ARBA00007718"/>
    </source>
</evidence>
<protein>
    <recommendedName>
        <fullName evidence="7">Ferrochelatase</fullName>
        <ecNumber evidence="7">4.98.1.1</ecNumber>
    </recommendedName>
    <alternativeName>
        <fullName evidence="7">Heme synthase</fullName>
    </alternativeName>
    <alternativeName>
        <fullName evidence="7">Protoheme ferro-lyase</fullName>
    </alternativeName>
</protein>
<proteinExistence type="inferred from homology"/>
<dbReference type="Pfam" id="PF00762">
    <property type="entry name" value="Ferrochelatase"/>
    <property type="match status" value="1"/>
</dbReference>
<evidence type="ECO:0000256" key="3">
    <source>
        <dbReference type="ARBA" id="ARBA00023133"/>
    </source>
</evidence>
<dbReference type="PANTHER" id="PTHR11108">
    <property type="entry name" value="FERROCHELATASE"/>
    <property type="match status" value="1"/>
</dbReference>
<comment type="pathway">
    <text evidence="7">Porphyrin-containing compound metabolism; protoheme biosynthesis; protoheme from protoporphyrin-IX: step 1/1.</text>
</comment>
<keyword evidence="2 7" id="KW-0408">Iron</keyword>
<evidence type="ECO:0000256" key="6">
    <source>
        <dbReference type="ARBA" id="ARBA00024536"/>
    </source>
</evidence>
<keyword evidence="7" id="KW-0479">Metal-binding</keyword>
<comment type="catalytic activity">
    <reaction evidence="6">
        <text>Fe-coproporphyrin III + 2 H(+) = coproporphyrin III + Fe(2+)</text>
        <dbReference type="Rhea" id="RHEA:49572"/>
        <dbReference type="ChEBI" id="CHEBI:15378"/>
        <dbReference type="ChEBI" id="CHEBI:29033"/>
        <dbReference type="ChEBI" id="CHEBI:68438"/>
        <dbReference type="ChEBI" id="CHEBI:131725"/>
        <dbReference type="EC" id="4.99.1.9"/>
    </reaction>
    <physiologicalReaction direction="right-to-left" evidence="6">
        <dbReference type="Rhea" id="RHEA:49574"/>
    </physiologicalReaction>
</comment>
<dbReference type="InterPro" id="IPR033644">
    <property type="entry name" value="Ferrochelatase_C"/>
</dbReference>
<keyword evidence="5 7" id="KW-0627">Porphyrin biosynthesis</keyword>
<keyword evidence="10" id="KW-1185">Reference proteome</keyword>
<accession>A0ABP8N352</accession>
<dbReference type="InterPro" id="IPR033659">
    <property type="entry name" value="Ferrochelatase_N"/>
</dbReference>
<gene>
    <name evidence="7 9" type="primary">hemH</name>
    <name evidence="9" type="ORF">GCM10023093_03180</name>
</gene>
<evidence type="ECO:0000256" key="8">
    <source>
        <dbReference type="RuleBase" id="RU004185"/>
    </source>
</evidence>
<evidence type="ECO:0000313" key="9">
    <source>
        <dbReference type="EMBL" id="GAA4460478.1"/>
    </source>
</evidence>
<evidence type="ECO:0000256" key="7">
    <source>
        <dbReference type="HAMAP-Rule" id="MF_00323"/>
    </source>
</evidence>
<dbReference type="EMBL" id="BAABFA010000004">
    <property type="protein sequence ID" value="GAA4460478.1"/>
    <property type="molecule type" value="Genomic_DNA"/>
</dbReference>
<comment type="function">
    <text evidence="7">Catalyzes the ferrous insertion into protoporphyrin IX.</text>
</comment>
<dbReference type="InterPro" id="IPR001015">
    <property type="entry name" value="Ferrochelatase"/>
</dbReference>
<comment type="caution">
    <text evidence="9">The sequence shown here is derived from an EMBL/GenBank/DDBJ whole genome shotgun (WGS) entry which is preliminary data.</text>
</comment>
<evidence type="ECO:0000313" key="10">
    <source>
        <dbReference type="Proteomes" id="UP001500067"/>
    </source>
</evidence>
<dbReference type="NCBIfam" id="TIGR00109">
    <property type="entry name" value="hemH"/>
    <property type="match status" value="1"/>
</dbReference>
<reference evidence="10" key="1">
    <citation type="journal article" date="2019" name="Int. J. Syst. Evol. Microbiol.">
        <title>The Global Catalogue of Microorganisms (GCM) 10K type strain sequencing project: providing services to taxonomists for standard genome sequencing and annotation.</title>
        <authorList>
            <consortium name="The Broad Institute Genomics Platform"/>
            <consortium name="The Broad Institute Genome Sequencing Center for Infectious Disease"/>
            <person name="Wu L."/>
            <person name="Ma J."/>
        </authorList>
    </citation>
    <scope>NUCLEOTIDE SEQUENCE [LARGE SCALE GENOMIC DNA]</scope>
    <source>
        <strain evidence="10">JCM 32105</strain>
    </source>
</reference>
<dbReference type="SUPFAM" id="SSF53800">
    <property type="entry name" value="Chelatase"/>
    <property type="match status" value="1"/>
</dbReference>
<dbReference type="RefSeq" id="WP_345077517.1">
    <property type="nucleotide sequence ID" value="NZ_BAABFA010000004.1"/>
</dbReference>
<dbReference type="PANTHER" id="PTHR11108:SF1">
    <property type="entry name" value="FERROCHELATASE, MITOCHONDRIAL"/>
    <property type="match status" value="1"/>
</dbReference>
<dbReference type="CDD" id="cd00419">
    <property type="entry name" value="Ferrochelatase_C"/>
    <property type="match status" value="1"/>
</dbReference>
<name>A0ABP8N352_9BACT</name>
<feature type="binding site" evidence="7">
    <location>
        <position position="297"/>
    </location>
    <ligand>
        <name>Fe(2+)</name>
        <dbReference type="ChEBI" id="CHEBI:29033"/>
    </ligand>
</feature>
<evidence type="ECO:0000256" key="5">
    <source>
        <dbReference type="ARBA" id="ARBA00023244"/>
    </source>
</evidence>
<dbReference type="Gene3D" id="3.40.50.1400">
    <property type="match status" value="2"/>
</dbReference>
<comment type="similarity">
    <text evidence="1 7 8">Belongs to the ferrochelatase family.</text>
</comment>
<dbReference type="CDD" id="cd03411">
    <property type="entry name" value="Ferrochelatase_N"/>
    <property type="match status" value="1"/>
</dbReference>
<comment type="catalytic activity">
    <reaction evidence="7">
        <text>heme b + 2 H(+) = protoporphyrin IX + Fe(2+)</text>
        <dbReference type="Rhea" id="RHEA:22584"/>
        <dbReference type="ChEBI" id="CHEBI:15378"/>
        <dbReference type="ChEBI" id="CHEBI:29033"/>
        <dbReference type="ChEBI" id="CHEBI:57306"/>
        <dbReference type="ChEBI" id="CHEBI:60344"/>
        <dbReference type="EC" id="4.98.1.1"/>
    </reaction>
</comment>
<keyword evidence="7" id="KW-0963">Cytoplasm</keyword>
<feature type="binding site" evidence="7">
    <location>
        <position position="195"/>
    </location>
    <ligand>
        <name>Fe(2+)</name>
        <dbReference type="ChEBI" id="CHEBI:29033"/>
    </ligand>
</feature>
<evidence type="ECO:0000256" key="2">
    <source>
        <dbReference type="ARBA" id="ARBA00023004"/>
    </source>
</evidence>
<evidence type="ECO:0000256" key="4">
    <source>
        <dbReference type="ARBA" id="ARBA00023239"/>
    </source>
</evidence>
<organism evidence="9 10">
    <name type="scientific">Nemorincola caseinilytica</name>
    <dbReference type="NCBI Taxonomy" id="2054315"/>
    <lineage>
        <taxon>Bacteria</taxon>
        <taxon>Pseudomonadati</taxon>
        <taxon>Bacteroidota</taxon>
        <taxon>Chitinophagia</taxon>
        <taxon>Chitinophagales</taxon>
        <taxon>Chitinophagaceae</taxon>
        <taxon>Nemorincola</taxon>
    </lineage>
</organism>
<dbReference type="Proteomes" id="UP001500067">
    <property type="component" value="Unassembled WGS sequence"/>
</dbReference>
<keyword evidence="3 7" id="KW-0350">Heme biosynthesis</keyword>
<keyword evidence="4 7" id="KW-0456">Lyase</keyword>
<dbReference type="EC" id="4.98.1.1" evidence="7"/>
<sequence length="341" mass="39012">MIKDSNKRGIILMNLGSPDTTEVKDVRRYLDEFLMDERVIDSPYIWRSILVKGIINPFRAPKSAEAYRAIWTKDGSPLVHITRQLRDALQEKVAEPVVIAMRYGNPDIRTAYEQLLHIAPGIEEVVLLPLYPHYAMSSFETASVEARKVHADGKYSFKLSVVRPFYNHPAYIAAMAESMREYVTGNDKHVLFSYHSIPEKHIHMRDITESHCLRGECCTTPSATHSYCYRHQCLETTRLVVEALGLPKERYSIAFQSKLGRAEWLRPATTLRMTQMPAEGIKDLLVVCPSFVSDCLETLEEIAIREKENFMHAGGNSYEYIPCMNTRPAWVSAVETLLREL</sequence>
<dbReference type="HAMAP" id="MF_00323">
    <property type="entry name" value="Ferrochelatase"/>
    <property type="match status" value="1"/>
</dbReference>
<comment type="subcellular location">
    <subcellularLocation>
        <location evidence="7">Cytoplasm</location>
    </subcellularLocation>
</comment>